<evidence type="ECO:0000313" key="8">
    <source>
        <dbReference type="Proteomes" id="UP000355283"/>
    </source>
</evidence>
<dbReference type="PANTHER" id="PTHR21231">
    <property type="entry name" value="XPA-BINDING PROTEIN 1-RELATED"/>
    <property type="match status" value="1"/>
</dbReference>
<sequence length="373" mass="41410">MKRSLTHGPRFGQAVIGPPGAGKTTYCHGIARFLSARGRPVAVVNLDPANDKLPFPVDIDVSELVNLADVMETHNLGPNGGLVYCMDYLEQNFDWLLERLEALQGRRYVLFDFPGQVELYTHGEAVQRLLQRLEKWGCRLTAVHLVDAHHCSDAGKFISAVLISLTTMVRLELPHVNVLSKVDLVESYGRLAFDLNFYTDVVDVQRLLPYVGTRSTCTDPGREGEEGGGREDESGWEEEVREGSIEDGGEGKRDGREAGTSGGGRFARRYRKLNEALCELIEDFSLVAFHPLNIQDADCIERVLAVVDKCNGYLLGAEERALVGREGEAALLSTLSGLAFRAQPDADRVKDVQDRYMDIEDRDENSLSKNKAR</sequence>
<dbReference type="Pfam" id="PF03029">
    <property type="entry name" value="ATP_bind_1"/>
    <property type="match status" value="1"/>
</dbReference>
<dbReference type="PANTHER" id="PTHR21231:SF3">
    <property type="entry name" value="GPN-LOOP GTPASE 2"/>
    <property type="match status" value="1"/>
</dbReference>
<protein>
    <recommendedName>
        <fullName evidence="5">GPN-loop GTPase 2</fullName>
    </recommendedName>
</protein>
<keyword evidence="8" id="KW-1185">Reference proteome</keyword>
<keyword evidence="3 5" id="KW-0378">Hydrolase</keyword>
<evidence type="ECO:0000313" key="7">
    <source>
        <dbReference type="EMBL" id="TFJ81963.1"/>
    </source>
</evidence>
<dbReference type="CDD" id="cd17871">
    <property type="entry name" value="GPN2"/>
    <property type="match status" value="1"/>
</dbReference>
<comment type="function">
    <text evidence="5">Small GTPase required for proper localization of RNA polymerase II and III (RNAPII and RNAPIII). May act at an RNAP assembly step prior to nuclear import.</text>
</comment>
<dbReference type="SUPFAM" id="SSF52540">
    <property type="entry name" value="P-loop containing nucleoside triphosphate hydrolases"/>
    <property type="match status" value="1"/>
</dbReference>
<dbReference type="InterPro" id="IPR004130">
    <property type="entry name" value="Gpn"/>
</dbReference>
<dbReference type="OrthoDB" id="5839at2759"/>
<comment type="subunit">
    <text evidence="5">Binds to RNA polymerase II (RNAPII).</text>
</comment>
<dbReference type="GO" id="GO:0003924">
    <property type="term" value="F:GTPase activity"/>
    <property type="evidence" value="ECO:0007669"/>
    <property type="project" value="TreeGrafter"/>
</dbReference>
<proteinExistence type="inferred from homology"/>
<dbReference type="AlphaFoldDB" id="A0A4D9CWQ2"/>
<evidence type="ECO:0000256" key="2">
    <source>
        <dbReference type="ARBA" id="ARBA00022741"/>
    </source>
</evidence>
<dbReference type="EMBL" id="SDOX01000121">
    <property type="protein sequence ID" value="TFJ81963.1"/>
    <property type="molecule type" value="Genomic_DNA"/>
</dbReference>
<accession>A0A4D9CWQ2</accession>
<feature type="compositionally biased region" description="Basic and acidic residues" evidence="6">
    <location>
        <begin position="220"/>
        <end position="233"/>
    </location>
</feature>
<keyword evidence="4 5" id="KW-0342">GTP-binding</keyword>
<reference evidence="7 8" key="1">
    <citation type="submission" date="2019-01" db="EMBL/GenBank/DDBJ databases">
        <title>Nuclear Genome Assembly of the Microalgal Biofuel strain Nannochloropsis salina CCMP1776.</title>
        <authorList>
            <person name="Hovde B."/>
        </authorList>
    </citation>
    <scope>NUCLEOTIDE SEQUENCE [LARGE SCALE GENOMIC DNA]</scope>
    <source>
        <strain evidence="7 8">CCMP1776</strain>
    </source>
</reference>
<feature type="region of interest" description="Disordered" evidence="6">
    <location>
        <begin position="217"/>
        <end position="263"/>
    </location>
</feature>
<dbReference type="FunFam" id="3.40.50.300:FF:000338">
    <property type="entry name" value="GPN-loop GTPase 2"/>
    <property type="match status" value="1"/>
</dbReference>
<name>A0A4D9CWQ2_9STRA</name>
<comment type="similarity">
    <text evidence="1 5">Belongs to the GPN-loop GTPase family.</text>
</comment>
<dbReference type="Proteomes" id="UP000355283">
    <property type="component" value="Unassembled WGS sequence"/>
</dbReference>
<feature type="compositionally biased region" description="Basic and acidic residues" evidence="6">
    <location>
        <begin position="241"/>
        <end position="257"/>
    </location>
</feature>
<keyword evidence="2 5" id="KW-0547">Nucleotide-binding</keyword>
<gene>
    <name evidence="7" type="ORF">NSK_006631</name>
</gene>
<organism evidence="7 8">
    <name type="scientific">Nannochloropsis salina CCMP1776</name>
    <dbReference type="NCBI Taxonomy" id="1027361"/>
    <lineage>
        <taxon>Eukaryota</taxon>
        <taxon>Sar</taxon>
        <taxon>Stramenopiles</taxon>
        <taxon>Ochrophyta</taxon>
        <taxon>Eustigmatophyceae</taxon>
        <taxon>Eustigmatales</taxon>
        <taxon>Monodopsidaceae</taxon>
        <taxon>Microchloropsis</taxon>
        <taxon>Microchloropsis salina</taxon>
    </lineage>
</organism>
<evidence type="ECO:0000256" key="5">
    <source>
        <dbReference type="RuleBase" id="RU365059"/>
    </source>
</evidence>
<comment type="caution">
    <text evidence="7">The sequence shown here is derived from an EMBL/GenBank/DDBJ whole genome shotgun (WGS) entry which is preliminary data.</text>
</comment>
<evidence type="ECO:0000256" key="3">
    <source>
        <dbReference type="ARBA" id="ARBA00022801"/>
    </source>
</evidence>
<dbReference type="GO" id="GO:0005525">
    <property type="term" value="F:GTP binding"/>
    <property type="evidence" value="ECO:0007669"/>
    <property type="project" value="UniProtKB-KW"/>
</dbReference>
<evidence type="ECO:0000256" key="1">
    <source>
        <dbReference type="ARBA" id="ARBA00005290"/>
    </source>
</evidence>
<dbReference type="InterPro" id="IPR027417">
    <property type="entry name" value="P-loop_NTPase"/>
</dbReference>
<dbReference type="Gene3D" id="3.40.50.300">
    <property type="entry name" value="P-loop containing nucleotide triphosphate hydrolases"/>
    <property type="match status" value="1"/>
</dbReference>
<dbReference type="InterPro" id="IPR030231">
    <property type="entry name" value="Gpn2"/>
</dbReference>
<evidence type="ECO:0000256" key="6">
    <source>
        <dbReference type="SAM" id="MobiDB-lite"/>
    </source>
</evidence>
<dbReference type="GO" id="GO:0005737">
    <property type="term" value="C:cytoplasm"/>
    <property type="evidence" value="ECO:0007669"/>
    <property type="project" value="TreeGrafter"/>
</dbReference>
<evidence type="ECO:0000256" key="4">
    <source>
        <dbReference type="ARBA" id="ARBA00023134"/>
    </source>
</evidence>